<keyword evidence="2" id="KW-1185">Reference proteome</keyword>
<proteinExistence type="predicted"/>
<dbReference type="OrthoDB" id="5577799at2759"/>
<reference evidence="1" key="1">
    <citation type="submission" date="2022-07" db="EMBL/GenBank/DDBJ databases">
        <title>Phylogenomic reconstructions and comparative analyses of Kickxellomycotina fungi.</title>
        <authorList>
            <person name="Reynolds N.K."/>
            <person name="Stajich J.E."/>
            <person name="Barry K."/>
            <person name="Grigoriev I.V."/>
            <person name="Crous P."/>
            <person name="Smith M.E."/>
        </authorList>
    </citation>
    <scope>NUCLEOTIDE SEQUENCE</scope>
    <source>
        <strain evidence="1">NBRC 100468</strain>
    </source>
</reference>
<organism evidence="1 2">
    <name type="scientific">Mycoemilia scoparia</name>
    <dbReference type="NCBI Taxonomy" id="417184"/>
    <lineage>
        <taxon>Eukaryota</taxon>
        <taxon>Fungi</taxon>
        <taxon>Fungi incertae sedis</taxon>
        <taxon>Zoopagomycota</taxon>
        <taxon>Kickxellomycotina</taxon>
        <taxon>Kickxellomycetes</taxon>
        <taxon>Kickxellales</taxon>
        <taxon>Kickxellaceae</taxon>
        <taxon>Mycoemilia</taxon>
    </lineage>
</organism>
<dbReference type="Pfam" id="PF13975">
    <property type="entry name" value="gag-asp_proteas"/>
    <property type="match status" value="1"/>
</dbReference>
<evidence type="ECO:0000313" key="1">
    <source>
        <dbReference type="EMBL" id="KAJ1911185.1"/>
    </source>
</evidence>
<dbReference type="SUPFAM" id="SSF50630">
    <property type="entry name" value="Acid proteases"/>
    <property type="match status" value="1"/>
</dbReference>
<dbReference type="AlphaFoldDB" id="A0A9W7ZRZ7"/>
<comment type="caution">
    <text evidence="1">The sequence shown here is derived from an EMBL/GenBank/DDBJ whole genome shotgun (WGS) entry which is preliminary data.</text>
</comment>
<name>A0A9W7ZRZ7_9FUNG</name>
<dbReference type="Gene3D" id="2.40.70.10">
    <property type="entry name" value="Acid Proteases"/>
    <property type="match status" value="1"/>
</dbReference>
<accession>A0A9W7ZRZ7</accession>
<sequence>MSNEKTIPTVQPIVSSDDLTRIQTIAVIFKDNLFSGTKYKGDTNAWFRSTEGKLRGTGIADDGFVRYIPYLVTDTVFQQWQDYAECQKEDKGWSVFKEFILLTFGSTTNAFEALHQLDNFKFASSGLEIGEYNIQFKNLCHRAGFEFNKINTINKYLLQIPPDVAVKIRTGSAKTLDEVQNQAKAYIITSRELQRVSKVDDSAMDVEAVEVNAQYTKERPYRQQGPNIQYDEFSEFCSFYEFQDRKKRGICVACGSKQHRYKKCRIYRTIKSTPRPQAVRSLTYNTTENLAGNQLTLPAKVNDSKVTMLVDNGSQTCCVRPDIARRTNSTLYKLEKNIRIQAADGREFYSCTHYTKLNIYLDQLQIPIEVTCLVAPVCEDIILGMSWLKPNKAIINCGKNSIRFETKKGTTHTVTGRPLIGAKSKLQHRLISVNQINMEVDNDDTESWGIVIVKVSPEDSTVKISAVSQIEGISDPWAK</sequence>
<dbReference type="CDD" id="cd00303">
    <property type="entry name" value="retropepsin_like"/>
    <property type="match status" value="1"/>
</dbReference>
<feature type="non-terminal residue" evidence="1">
    <location>
        <position position="479"/>
    </location>
</feature>
<gene>
    <name evidence="1" type="ORF">H4219_006017</name>
</gene>
<dbReference type="EMBL" id="JANBPU010000478">
    <property type="protein sequence ID" value="KAJ1911185.1"/>
    <property type="molecule type" value="Genomic_DNA"/>
</dbReference>
<evidence type="ECO:0000313" key="2">
    <source>
        <dbReference type="Proteomes" id="UP001150538"/>
    </source>
</evidence>
<protein>
    <submittedName>
        <fullName evidence="1">Uncharacterized protein</fullName>
    </submittedName>
</protein>
<dbReference type="Proteomes" id="UP001150538">
    <property type="component" value="Unassembled WGS sequence"/>
</dbReference>
<dbReference type="InterPro" id="IPR021109">
    <property type="entry name" value="Peptidase_aspartic_dom_sf"/>
</dbReference>